<dbReference type="SUPFAM" id="SSF63380">
    <property type="entry name" value="Riboflavin synthase domain-like"/>
    <property type="match status" value="2"/>
</dbReference>
<evidence type="ECO:0000256" key="1">
    <source>
        <dbReference type="ARBA" id="ARBA00000968"/>
    </source>
</evidence>
<dbReference type="InterPro" id="IPR023366">
    <property type="entry name" value="ATP_synth_asu-like_sf"/>
</dbReference>
<dbReference type="NCBIfam" id="TIGR00187">
    <property type="entry name" value="ribE"/>
    <property type="match status" value="1"/>
</dbReference>
<dbReference type="EC" id="2.5.1.9" evidence="4"/>
<comment type="pathway">
    <text evidence="3">Cofactor biosynthesis; riboflavin biosynthesis; riboflavin from 2-hydroxy-3-oxobutyl phosphate and 5-amino-6-(D-ribitylamino)uracil: step 2/2.</text>
</comment>
<dbReference type="PIRSF" id="PIRSF000498">
    <property type="entry name" value="Riboflavin_syn_A"/>
    <property type="match status" value="1"/>
</dbReference>
<feature type="domain" description="Lumazine-binding" evidence="9">
    <location>
        <begin position="96"/>
        <end position="192"/>
    </location>
</feature>
<dbReference type="PANTHER" id="PTHR21098:SF12">
    <property type="entry name" value="RIBOFLAVIN SYNTHASE"/>
    <property type="match status" value="1"/>
</dbReference>
<dbReference type="InterPro" id="IPR001783">
    <property type="entry name" value="Lumazine-bd"/>
</dbReference>
<keyword evidence="8" id="KW-0677">Repeat</keyword>
<accession>A0A1J5RZG1</accession>
<evidence type="ECO:0000256" key="7">
    <source>
        <dbReference type="ARBA" id="ARBA00022679"/>
    </source>
</evidence>
<organism evidence="10">
    <name type="scientific">mine drainage metagenome</name>
    <dbReference type="NCBI Taxonomy" id="410659"/>
    <lineage>
        <taxon>unclassified sequences</taxon>
        <taxon>metagenomes</taxon>
        <taxon>ecological metagenomes</taxon>
    </lineage>
</organism>
<dbReference type="NCBIfam" id="NF006767">
    <property type="entry name" value="PRK09289.1"/>
    <property type="match status" value="1"/>
</dbReference>
<evidence type="ECO:0000259" key="9">
    <source>
        <dbReference type="PROSITE" id="PS51177"/>
    </source>
</evidence>
<proteinExistence type="predicted"/>
<comment type="caution">
    <text evidence="10">The sequence shown here is derived from an EMBL/GenBank/DDBJ whole genome shotgun (WGS) entry which is preliminary data.</text>
</comment>
<reference evidence="10" key="1">
    <citation type="submission" date="2016-10" db="EMBL/GenBank/DDBJ databases">
        <title>Sequence of Gallionella enrichment culture.</title>
        <authorList>
            <person name="Poehlein A."/>
            <person name="Muehling M."/>
            <person name="Daniel R."/>
        </authorList>
    </citation>
    <scope>NUCLEOTIDE SEQUENCE</scope>
</reference>
<evidence type="ECO:0000256" key="3">
    <source>
        <dbReference type="ARBA" id="ARBA00004887"/>
    </source>
</evidence>
<dbReference type="InterPro" id="IPR017938">
    <property type="entry name" value="Riboflavin_synthase-like_b-brl"/>
</dbReference>
<evidence type="ECO:0000256" key="6">
    <source>
        <dbReference type="ARBA" id="ARBA00022619"/>
    </source>
</evidence>
<dbReference type="FunFam" id="2.40.30.20:FF:000004">
    <property type="entry name" value="Riboflavin synthase, alpha subunit"/>
    <property type="match status" value="1"/>
</dbReference>
<keyword evidence="7 10" id="KW-0808">Transferase</keyword>
<dbReference type="EMBL" id="MLJW01000085">
    <property type="protein sequence ID" value="OIR01303.1"/>
    <property type="molecule type" value="Genomic_DNA"/>
</dbReference>
<dbReference type="PANTHER" id="PTHR21098">
    <property type="entry name" value="RIBOFLAVIN SYNTHASE ALPHA CHAIN"/>
    <property type="match status" value="1"/>
</dbReference>
<evidence type="ECO:0000256" key="2">
    <source>
        <dbReference type="ARBA" id="ARBA00002803"/>
    </source>
</evidence>
<dbReference type="GO" id="GO:0009231">
    <property type="term" value="P:riboflavin biosynthetic process"/>
    <property type="evidence" value="ECO:0007669"/>
    <property type="project" value="UniProtKB-KW"/>
</dbReference>
<dbReference type="Gene3D" id="2.40.30.20">
    <property type="match status" value="2"/>
</dbReference>
<dbReference type="CDD" id="cd00402">
    <property type="entry name" value="Riboflavin_synthase_like"/>
    <property type="match status" value="1"/>
</dbReference>
<comment type="catalytic activity">
    <reaction evidence="1">
        <text>2 6,7-dimethyl-8-(1-D-ribityl)lumazine + H(+) = 5-amino-6-(D-ribitylamino)uracil + riboflavin</text>
        <dbReference type="Rhea" id="RHEA:20772"/>
        <dbReference type="ChEBI" id="CHEBI:15378"/>
        <dbReference type="ChEBI" id="CHEBI:15934"/>
        <dbReference type="ChEBI" id="CHEBI:57986"/>
        <dbReference type="ChEBI" id="CHEBI:58201"/>
        <dbReference type="EC" id="2.5.1.9"/>
    </reaction>
</comment>
<dbReference type="Pfam" id="PF00677">
    <property type="entry name" value="Lum_binding"/>
    <property type="match status" value="2"/>
</dbReference>
<evidence type="ECO:0000256" key="4">
    <source>
        <dbReference type="ARBA" id="ARBA00012827"/>
    </source>
</evidence>
<dbReference type="GO" id="GO:0004746">
    <property type="term" value="F:riboflavin synthase activity"/>
    <property type="evidence" value="ECO:0007669"/>
    <property type="project" value="UniProtKB-EC"/>
</dbReference>
<evidence type="ECO:0000256" key="8">
    <source>
        <dbReference type="ARBA" id="ARBA00022737"/>
    </source>
</evidence>
<dbReference type="PROSITE" id="PS51177">
    <property type="entry name" value="LUMAZINE_BIND"/>
    <property type="match status" value="2"/>
</dbReference>
<sequence length="200" mass="21915">MFTGIVDLAKITNIQSSDSGWELTVESPAISPLVKIGDSVAIDGACLSVIKVEKDNMYFFASPETIDKTIIRNYLPDTKVNIELPMQPNGYLGGHYVLGHVDTTAIVSKITEADKAWFLNISIPSTFEKYVVYKGSIAINGVSLTINKVTNNSIELCIIPVTIAKTNLSFLKAGELVNIEFDILAKYTEQLLNKREVGNV</sequence>
<comment type="function">
    <text evidence="2">Catalyzes the dismutation of two molecules of 6,7-dimethyl-8-ribityllumazine, resulting in the formation of riboflavin and 5-amino-6-(D-ribitylamino)uracil.</text>
</comment>
<dbReference type="InterPro" id="IPR026017">
    <property type="entry name" value="Lumazine-bd_dom"/>
</dbReference>
<keyword evidence="6" id="KW-0686">Riboflavin biosynthesis</keyword>
<evidence type="ECO:0000313" key="10">
    <source>
        <dbReference type="EMBL" id="OIR01303.1"/>
    </source>
</evidence>
<dbReference type="AlphaFoldDB" id="A0A1J5RZG1"/>
<feature type="domain" description="Lumazine-binding" evidence="9">
    <location>
        <begin position="1"/>
        <end position="95"/>
    </location>
</feature>
<name>A0A1J5RZG1_9ZZZZ</name>
<gene>
    <name evidence="10" type="primary">ribE_6</name>
    <name evidence="10" type="ORF">GALL_165910</name>
</gene>
<protein>
    <recommendedName>
        <fullName evidence="5">Riboflavin synthase</fullName>
        <ecNumber evidence="4">2.5.1.9</ecNumber>
    </recommendedName>
</protein>
<evidence type="ECO:0000256" key="5">
    <source>
        <dbReference type="ARBA" id="ARBA00013950"/>
    </source>
</evidence>